<dbReference type="EMBL" id="JAXUIC010000009">
    <property type="protein sequence ID" value="KAK4570985.1"/>
    <property type="molecule type" value="Genomic_DNA"/>
</dbReference>
<dbReference type="InterPro" id="IPR036093">
    <property type="entry name" value="NAC_dom_sf"/>
</dbReference>
<keyword evidence="1" id="KW-0805">Transcription regulation</keyword>
<evidence type="ECO:0000259" key="6">
    <source>
        <dbReference type="PROSITE" id="PS51005"/>
    </source>
</evidence>
<comment type="caution">
    <text evidence="7">The sequence shown here is derived from an EMBL/GenBank/DDBJ whole genome shotgun (WGS) entry which is preliminary data.</text>
</comment>
<accession>A0AAN7EFK2</accession>
<reference evidence="7 8" key="1">
    <citation type="journal article" date="2023" name="G3 (Bethesda)">
        <title>A haplotype-resolved chromosome-scale genome for Quercus rubra L. provides insights into the genetics of adaptive traits for red oak species.</title>
        <authorList>
            <person name="Kapoor B."/>
            <person name="Jenkins J."/>
            <person name="Schmutz J."/>
            <person name="Zhebentyayeva T."/>
            <person name="Kuelheim C."/>
            <person name="Coggeshall M."/>
            <person name="Heim C."/>
            <person name="Lasky J.R."/>
            <person name="Leites L."/>
            <person name="Islam-Faridi N."/>
            <person name="Romero-Severson J."/>
            <person name="DeLeo V.L."/>
            <person name="Lucas S.M."/>
            <person name="Lazic D."/>
            <person name="Gailing O."/>
            <person name="Carlson J."/>
            <person name="Staton M."/>
        </authorList>
    </citation>
    <scope>NUCLEOTIDE SEQUENCE [LARGE SCALE GENOMIC DNA]</scope>
    <source>
        <strain evidence="7">Pseudo-F2</strain>
    </source>
</reference>
<evidence type="ECO:0000256" key="5">
    <source>
        <dbReference type="SAM" id="MobiDB-lite"/>
    </source>
</evidence>
<keyword evidence="2" id="KW-0238">DNA-binding</keyword>
<feature type="domain" description="NAC" evidence="6">
    <location>
        <begin position="9"/>
        <end position="173"/>
    </location>
</feature>
<dbReference type="GO" id="GO:0006355">
    <property type="term" value="P:regulation of DNA-templated transcription"/>
    <property type="evidence" value="ECO:0007669"/>
    <property type="project" value="InterPro"/>
</dbReference>
<evidence type="ECO:0000313" key="8">
    <source>
        <dbReference type="Proteomes" id="UP001324115"/>
    </source>
</evidence>
<dbReference type="SUPFAM" id="SSF101941">
    <property type="entry name" value="NAC domain"/>
    <property type="match status" value="1"/>
</dbReference>
<dbReference type="Pfam" id="PF02365">
    <property type="entry name" value="NAM"/>
    <property type="match status" value="1"/>
</dbReference>
<dbReference type="PANTHER" id="PTHR31744:SF210">
    <property type="entry name" value="NAC DOMAIN-CONTAINING PROTEIN 86-LIKE"/>
    <property type="match status" value="1"/>
</dbReference>
<organism evidence="7 8">
    <name type="scientific">Quercus rubra</name>
    <name type="common">Northern red oak</name>
    <name type="synonym">Quercus borealis</name>
    <dbReference type="NCBI Taxonomy" id="3512"/>
    <lineage>
        <taxon>Eukaryota</taxon>
        <taxon>Viridiplantae</taxon>
        <taxon>Streptophyta</taxon>
        <taxon>Embryophyta</taxon>
        <taxon>Tracheophyta</taxon>
        <taxon>Spermatophyta</taxon>
        <taxon>Magnoliopsida</taxon>
        <taxon>eudicotyledons</taxon>
        <taxon>Gunneridae</taxon>
        <taxon>Pentapetalae</taxon>
        <taxon>rosids</taxon>
        <taxon>fabids</taxon>
        <taxon>Fagales</taxon>
        <taxon>Fagaceae</taxon>
        <taxon>Quercus</taxon>
    </lineage>
</organism>
<evidence type="ECO:0000256" key="1">
    <source>
        <dbReference type="ARBA" id="ARBA00023015"/>
    </source>
</evidence>
<evidence type="ECO:0000256" key="4">
    <source>
        <dbReference type="ARBA" id="ARBA00023242"/>
    </source>
</evidence>
<protein>
    <recommendedName>
        <fullName evidence="6">NAC domain-containing protein</fullName>
    </recommendedName>
</protein>
<dbReference type="AlphaFoldDB" id="A0AAN7EFK2"/>
<dbReference type="PROSITE" id="PS51005">
    <property type="entry name" value="NAC"/>
    <property type="match status" value="1"/>
</dbReference>
<name>A0AAN7EFK2_QUERU</name>
<feature type="region of interest" description="Disordered" evidence="5">
    <location>
        <begin position="76"/>
        <end position="101"/>
    </location>
</feature>
<dbReference type="GO" id="GO:0003677">
    <property type="term" value="F:DNA binding"/>
    <property type="evidence" value="ECO:0007669"/>
    <property type="project" value="UniProtKB-KW"/>
</dbReference>
<evidence type="ECO:0000256" key="3">
    <source>
        <dbReference type="ARBA" id="ARBA00023163"/>
    </source>
</evidence>
<gene>
    <name evidence="7" type="ORF">RGQ29_029729</name>
</gene>
<keyword evidence="8" id="KW-1185">Reference proteome</keyword>
<dbReference type="PANTHER" id="PTHR31744">
    <property type="entry name" value="PROTEIN CUP-SHAPED COTYLEDON 2-RELATED"/>
    <property type="match status" value="1"/>
</dbReference>
<evidence type="ECO:0000256" key="2">
    <source>
        <dbReference type="ARBA" id="ARBA00023125"/>
    </source>
</evidence>
<sequence length="533" mass="60307">MEKLSLDYLPPGVRFSPKDKEVIELYLKKKITGNDKDTWFIPEIEFYKDEPWDLPNKSGIATEDQEWFFFTEQSLKHQDDNPKKRKRDQKQERVNRKTKAGFWKSTGTDREIKSGESLIGMKKTLVFHIGNTKGKEKGIGTKWVMHEYSTTQKDFDGKHPGQKAFVLCRLFDNREKSTNGGPAASLDTSSCIEETKPKSSLAPVFPALDLQAETHQTSNRSCYAKIPDEMLSDATEPVQCENAYVAEKQEAEMTSFEDEFNVEEFLNKLSPSAFDFYEDEMTSDATAPIQFKIDNFNSEVDQDLEKAPKMFYPHPTEPLDCNLSSVSTITTATQAVSSPTAAKASLEEAQSMLAPASVFPKLGSEADNYPMSFRCSPAENSDGITSSSIPPIEYNNYNSCVAKNDVVEKTSDEVEAVWNMFPVTPQPLGCNMLSSLLLQMQADDCFRYKSSSQNNLAFDDETQENMVSAQAYGLLLQLIVIGTWVVTLPHFPTPPPRKIVLKRLPNWVFLLWFQYKGFSKRNHNLGWDFNNPS</sequence>
<evidence type="ECO:0000313" key="7">
    <source>
        <dbReference type="EMBL" id="KAK4570985.1"/>
    </source>
</evidence>
<dbReference type="Proteomes" id="UP001324115">
    <property type="component" value="Unassembled WGS sequence"/>
</dbReference>
<keyword evidence="4" id="KW-0539">Nucleus</keyword>
<keyword evidence="3" id="KW-0804">Transcription</keyword>
<dbReference type="InterPro" id="IPR003441">
    <property type="entry name" value="NAC-dom"/>
</dbReference>
<dbReference type="Gene3D" id="2.170.150.80">
    <property type="entry name" value="NAC domain"/>
    <property type="match status" value="1"/>
</dbReference>
<proteinExistence type="predicted"/>